<evidence type="ECO:0000256" key="3">
    <source>
        <dbReference type="ARBA" id="ARBA00022898"/>
    </source>
</evidence>
<dbReference type="AlphaFoldDB" id="A0A9D1CRA8"/>
<evidence type="ECO:0000313" key="9">
    <source>
        <dbReference type="Proteomes" id="UP000886887"/>
    </source>
</evidence>
<dbReference type="InterPro" id="IPR037158">
    <property type="entry name" value="Thr_synth_N_sf"/>
</dbReference>
<evidence type="ECO:0000313" key="8">
    <source>
        <dbReference type="EMBL" id="HIQ71958.1"/>
    </source>
</evidence>
<feature type="domain" description="Tryptophan synthase beta chain-like PALP" evidence="6">
    <location>
        <begin position="97"/>
        <end position="378"/>
    </location>
</feature>
<dbReference type="Pfam" id="PF00291">
    <property type="entry name" value="PALP"/>
    <property type="match status" value="1"/>
</dbReference>
<comment type="caution">
    <text evidence="8">The sequence shown here is derived from an EMBL/GenBank/DDBJ whole genome shotgun (WGS) entry which is preliminary data.</text>
</comment>
<dbReference type="GO" id="GO:0009088">
    <property type="term" value="P:threonine biosynthetic process"/>
    <property type="evidence" value="ECO:0007669"/>
    <property type="project" value="UniProtKB-UniRule"/>
</dbReference>
<evidence type="ECO:0000256" key="1">
    <source>
        <dbReference type="ARBA" id="ARBA00001933"/>
    </source>
</evidence>
<evidence type="ECO:0000259" key="7">
    <source>
        <dbReference type="Pfam" id="PF14821"/>
    </source>
</evidence>
<name>A0A9D1CRA8_9FIRM</name>
<dbReference type="EC" id="4.2.3.1" evidence="4"/>
<keyword evidence="8" id="KW-0456">Lyase</keyword>
<dbReference type="Gene3D" id="3.40.50.1100">
    <property type="match status" value="2"/>
</dbReference>
<evidence type="ECO:0000259" key="6">
    <source>
        <dbReference type="Pfam" id="PF00291"/>
    </source>
</evidence>
<dbReference type="Gene3D" id="3.90.1380.10">
    <property type="entry name" value="Threonine synthase, N-terminal domain"/>
    <property type="match status" value="1"/>
</dbReference>
<feature type="domain" description="Threonine synthase N-terminal" evidence="7">
    <location>
        <begin position="2"/>
        <end position="79"/>
    </location>
</feature>
<dbReference type="PANTHER" id="PTHR43515">
    <property type="entry name" value="THREONINE SYNTHASE-LIKE 1"/>
    <property type="match status" value="1"/>
</dbReference>
<evidence type="ECO:0000256" key="5">
    <source>
        <dbReference type="PIRSR" id="PIRSR604450-51"/>
    </source>
</evidence>
<dbReference type="EMBL" id="DVFJ01000025">
    <property type="protein sequence ID" value="HIQ71958.1"/>
    <property type="molecule type" value="Genomic_DNA"/>
</dbReference>
<dbReference type="NCBIfam" id="TIGR00260">
    <property type="entry name" value="thrC"/>
    <property type="match status" value="1"/>
</dbReference>
<dbReference type="GO" id="GO:0005737">
    <property type="term" value="C:cytoplasm"/>
    <property type="evidence" value="ECO:0007669"/>
    <property type="project" value="TreeGrafter"/>
</dbReference>
<dbReference type="InterPro" id="IPR036052">
    <property type="entry name" value="TrpB-like_PALP_sf"/>
</dbReference>
<reference evidence="8" key="1">
    <citation type="submission" date="2020-10" db="EMBL/GenBank/DDBJ databases">
        <authorList>
            <person name="Gilroy R."/>
        </authorList>
    </citation>
    <scope>NUCLEOTIDE SEQUENCE</scope>
    <source>
        <strain evidence="8">ChiSxjej2B14-6234</strain>
    </source>
</reference>
<evidence type="ECO:0000256" key="4">
    <source>
        <dbReference type="NCBIfam" id="TIGR00260"/>
    </source>
</evidence>
<accession>A0A9D1CRA8</accession>
<gene>
    <name evidence="8" type="ORF">IAB73_07120</name>
</gene>
<dbReference type="InterPro" id="IPR001926">
    <property type="entry name" value="TrpB-like_PALP"/>
</dbReference>
<reference evidence="8" key="2">
    <citation type="journal article" date="2021" name="PeerJ">
        <title>Extensive microbial diversity within the chicken gut microbiome revealed by metagenomics and culture.</title>
        <authorList>
            <person name="Gilroy R."/>
            <person name="Ravi A."/>
            <person name="Getino M."/>
            <person name="Pursley I."/>
            <person name="Horton D.L."/>
            <person name="Alikhan N.F."/>
            <person name="Baker D."/>
            <person name="Gharbi K."/>
            <person name="Hall N."/>
            <person name="Watson M."/>
            <person name="Adriaenssens E.M."/>
            <person name="Foster-Nyarko E."/>
            <person name="Jarju S."/>
            <person name="Secka A."/>
            <person name="Antonio M."/>
            <person name="Oren A."/>
            <person name="Chaudhuri R.R."/>
            <person name="La Ragione R."/>
            <person name="Hildebrand F."/>
            <person name="Pallen M.J."/>
        </authorList>
    </citation>
    <scope>NUCLEOTIDE SEQUENCE</scope>
    <source>
        <strain evidence="8">ChiSxjej2B14-6234</strain>
    </source>
</reference>
<dbReference type="PANTHER" id="PTHR43515:SF1">
    <property type="entry name" value="THREONINE SYNTHASE-LIKE 1"/>
    <property type="match status" value="1"/>
</dbReference>
<dbReference type="InterPro" id="IPR029144">
    <property type="entry name" value="Thr_synth_N"/>
</dbReference>
<dbReference type="Pfam" id="PF14821">
    <property type="entry name" value="Thr_synth_N"/>
    <property type="match status" value="1"/>
</dbReference>
<comment type="similarity">
    <text evidence="2">Belongs to the threonine synthase family.</text>
</comment>
<dbReference type="Proteomes" id="UP000886887">
    <property type="component" value="Unassembled WGS sequence"/>
</dbReference>
<feature type="modified residue" description="N6-(pyridoxal phosphate)lysine" evidence="5">
    <location>
        <position position="111"/>
    </location>
</feature>
<dbReference type="SUPFAM" id="SSF53686">
    <property type="entry name" value="Tryptophan synthase beta subunit-like PLP-dependent enzymes"/>
    <property type="match status" value="1"/>
</dbReference>
<evidence type="ECO:0000256" key="2">
    <source>
        <dbReference type="ARBA" id="ARBA00005517"/>
    </source>
</evidence>
<proteinExistence type="inferred from homology"/>
<sequence length="497" mass="53536">MQFISTRTGGASVGAAEAILRGLAPDGGLYVPECLPRLSLEDIDALRPLTYAQRARRVLGALLDGLPRRELGEAIDAAYASFDDPRVAPLAPLSDGVYALELFHGPTLAFKDVALQLLPRLMTLSMRERGETREALILAATSGDTGKAALEGFADVLGTRCAVFYPRAGVSEAQRLQMVTQRGGNTHVIAVEGNFDDAQTGVKRIFADAEFGRRLSQRGIVLSSANSINFGRLAPQVVYYFSAYADLLESGAIRAGEEVNFCVPTGNFGNILAGWYARCCGLPVGRLICASNRNNVLSDFLALGRYEVADRPFYRTASPSMDILISSNLERLLFELCGRDAARVRDWMASLAADGRYDVGAQALAALRQTFAGGFADDAQTLQEIGRVFARDGYLMDTHTAVASRVLADYRARTGDARTTVLVSTASPYKFGRAVLGAIAGEQAAEGLDDFACCDALARATGTRVPEPIKQLPRLPVRHTQVCQKDDMEAALLRVLP</sequence>
<protein>
    <recommendedName>
        <fullName evidence="4">Threonine synthase</fullName>
        <ecNumber evidence="4">4.2.3.1</ecNumber>
    </recommendedName>
</protein>
<dbReference type="GO" id="GO:0004795">
    <property type="term" value="F:threonine synthase activity"/>
    <property type="evidence" value="ECO:0007669"/>
    <property type="project" value="UniProtKB-UniRule"/>
</dbReference>
<dbReference type="CDD" id="cd01560">
    <property type="entry name" value="Thr-synth_2"/>
    <property type="match status" value="1"/>
</dbReference>
<keyword evidence="3 5" id="KW-0663">Pyridoxal phosphate</keyword>
<comment type="cofactor">
    <cofactor evidence="1 5">
        <name>pyridoxal 5'-phosphate</name>
        <dbReference type="ChEBI" id="CHEBI:597326"/>
    </cofactor>
</comment>
<dbReference type="InterPro" id="IPR004450">
    <property type="entry name" value="Thr_synthase-like"/>
</dbReference>
<organism evidence="8 9">
    <name type="scientific">Candidatus Onthenecus intestinigallinarum</name>
    <dbReference type="NCBI Taxonomy" id="2840875"/>
    <lineage>
        <taxon>Bacteria</taxon>
        <taxon>Bacillati</taxon>
        <taxon>Bacillota</taxon>
        <taxon>Clostridia</taxon>
        <taxon>Eubacteriales</taxon>
        <taxon>Candidatus Onthenecus</taxon>
    </lineage>
</organism>